<keyword evidence="7" id="KW-0274">FAD</keyword>
<feature type="domain" description="Flavodoxin-like" evidence="11">
    <location>
        <begin position="6"/>
        <end position="150"/>
    </location>
</feature>
<dbReference type="InterPro" id="IPR008254">
    <property type="entry name" value="Flavodoxin/NO_synth"/>
</dbReference>
<accession>A0A0G4ERT6</accession>
<dbReference type="GO" id="GO:0010181">
    <property type="term" value="F:FMN binding"/>
    <property type="evidence" value="ECO:0007669"/>
    <property type="project" value="InterPro"/>
</dbReference>
<dbReference type="EMBL" id="CDMY01000298">
    <property type="protein sequence ID" value="CEM00764.1"/>
    <property type="molecule type" value="Genomic_DNA"/>
</dbReference>
<dbReference type="Proteomes" id="UP000041254">
    <property type="component" value="Unassembled WGS sequence"/>
</dbReference>
<dbReference type="InterPro" id="IPR017938">
    <property type="entry name" value="Riboflavin_synthase-like_b-brl"/>
</dbReference>
<dbReference type="GO" id="GO:0050660">
    <property type="term" value="F:flavin adenine dinucleotide binding"/>
    <property type="evidence" value="ECO:0007669"/>
    <property type="project" value="TreeGrafter"/>
</dbReference>
<comment type="cofactor">
    <cofactor evidence="2">
        <name>FAD</name>
        <dbReference type="ChEBI" id="CHEBI:57692"/>
    </cofactor>
</comment>
<dbReference type="Pfam" id="PF00667">
    <property type="entry name" value="FAD_binding_1"/>
    <property type="match status" value="1"/>
</dbReference>
<evidence type="ECO:0000256" key="2">
    <source>
        <dbReference type="ARBA" id="ARBA00001974"/>
    </source>
</evidence>
<comment type="subcellular location">
    <subcellularLocation>
        <location evidence="3">Cytoplasm</location>
    </subcellularLocation>
</comment>
<keyword evidence="9" id="KW-0560">Oxidoreductase</keyword>
<dbReference type="PANTHER" id="PTHR19384">
    <property type="entry name" value="NITRIC OXIDE SYNTHASE-RELATED"/>
    <property type="match status" value="1"/>
</dbReference>
<dbReference type="InterPro" id="IPR039261">
    <property type="entry name" value="FNR_nucleotide-bd"/>
</dbReference>
<dbReference type="GO" id="GO:0016651">
    <property type="term" value="F:oxidoreductase activity, acting on NAD(P)H"/>
    <property type="evidence" value="ECO:0007669"/>
    <property type="project" value="UniProtKB-ARBA"/>
</dbReference>
<keyword evidence="6" id="KW-0288">FMN</keyword>
<dbReference type="SUPFAM" id="SSF52343">
    <property type="entry name" value="Ferredoxin reductase-like, C-terminal NADP-linked domain"/>
    <property type="match status" value="1"/>
</dbReference>
<evidence type="ECO:0000259" key="12">
    <source>
        <dbReference type="PROSITE" id="PS51384"/>
    </source>
</evidence>
<evidence type="ECO:0000259" key="11">
    <source>
        <dbReference type="PROSITE" id="PS50902"/>
    </source>
</evidence>
<dbReference type="InterPro" id="IPR003097">
    <property type="entry name" value="CysJ-like_FAD-binding"/>
</dbReference>
<dbReference type="Gene3D" id="1.20.990.10">
    <property type="entry name" value="NADPH-cytochrome p450 Reductase, Chain A, domain 3"/>
    <property type="match status" value="1"/>
</dbReference>
<gene>
    <name evidence="13" type="ORF">Vbra_12948</name>
</gene>
<dbReference type="Gene3D" id="2.40.30.10">
    <property type="entry name" value="Translation factors"/>
    <property type="match status" value="1"/>
</dbReference>
<reference evidence="13 14" key="1">
    <citation type="submission" date="2014-11" db="EMBL/GenBank/DDBJ databases">
        <authorList>
            <person name="Zhu J."/>
            <person name="Qi W."/>
            <person name="Song R."/>
        </authorList>
    </citation>
    <scope>NUCLEOTIDE SEQUENCE [LARGE SCALE GENOMIC DNA]</scope>
</reference>
<feature type="region of interest" description="Disordered" evidence="10">
    <location>
        <begin position="570"/>
        <end position="605"/>
    </location>
</feature>
<evidence type="ECO:0000256" key="9">
    <source>
        <dbReference type="ARBA" id="ARBA00023002"/>
    </source>
</evidence>
<evidence type="ECO:0008006" key="15">
    <source>
        <dbReference type="Google" id="ProtNLM"/>
    </source>
</evidence>
<dbReference type="InterPro" id="IPR017927">
    <property type="entry name" value="FAD-bd_FR_type"/>
</dbReference>
<dbReference type="OrthoDB" id="1856718at2759"/>
<sequence length="722" mass="81731">MDARRLLILYGSQTGCAAEVAADLAREGRRRRFECRLLPMDNFDYESCRHEITVVFVTSTTGQGDAPDNMRKFWTYLRRGSHPPNLLRNIRFSVFGLGDSHYRQFNYAARRLHKRLLQLGAHEFYRIGLGDDQHDFGFEGELDPWMEGLWEALLAIHPIPDGLTILPDDSMPEPMYRSRVVSTGARSGTSSSASSSSSHGHFKFPFAHENDGRGGERIRWTQVMDLRRLTEESHFQDVQNLHLRLSCDSSERNDTIYVPGDVAIVWPSIDPTLVDSFLEHQKLNPNQVIQITPTAALDRRNPFPPPPTSLSIRDVFTLYLDITAVPPRFFFHYLSFFSTDQQHCEKLREFAARTLEAKEEYYEYCKTERRTFAEVLWDFGSASPPLDHLLSMIPPILPRKYSVASAPQWYRKDVWRALALSSMPQLRTPLTTPPTGGGMALPLHITKLTASRLPPPPAPCIGVIGGGAGSHDGVRSEGAGGFVDLDLCAAMVEYTTGYDRHIVGLCSQFFRRLKAGDWIPVGIERSGGIQRVPELSVPLIMVCPGTGLAPCRAVIQYRHLQLLELHSRTATSRTTRDNDHQSAAQQPANGDLHHPSTSPPHKSPRDMLFLGFRHREKDYLYEAEWGRYSGWLDVEVAFSRTDPYRKEYVQDLIERRGGDVVDLLLRRGAVVYVCGRAHPMPSQVWDAFVEVLGVHGGMSKEDANRFLLQLQAKRRYICDTWG</sequence>
<evidence type="ECO:0000313" key="14">
    <source>
        <dbReference type="Proteomes" id="UP000041254"/>
    </source>
</evidence>
<evidence type="ECO:0000313" key="13">
    <source>
        <dbReference type="EMBL" id="CEM00764.1"/>
    </source>
</evidence>
<evidence type="ECO:0000256" key="3">
    <source>
        <dbReference type="ARBA" id="ARBA00004496"/>
    </source>
</evidence>
<dbReference type="SUPFAM" id="SSF63380">
    <property type="entry name" value="Riboflavin synthase domain-like"/>
    <property type="match status" value="1"/>
</dbReference>
<dbReference type="FunFam" id="3.40.50.360:FF:000015">
    <property type="entry name" value="NADPH-dependent diflavin oxidoreductase 1"/>
    <property type="match status" value="1"/>
</dbReference>
<comment type="cofactor">
    <cofactor evidence="1">
        <name>FMN</name>
        <dbReference type="ChEBI" id="CHEBI:58210"/>
    </cofactor>
</comment>
<evidence type="ECO:0000256" key="6">
    <source>
        <dbReference type="ARBA" id="ARBA00022643"/>
    </source>
</evidence>
<evidence type="ECO:0000256" key="1">
    <source>
        <dbReference type="ARBA" id="ARBA00001917"/>
    </source>
</evidence>
<evidence type="ECO:0000256" key="5">
    <source>
        <dbReference type="ARBA" id="ARBA00022630"/>
    </source>
</evidence>
<dbReference type="InParanoid" id="A0A0G4ERT6"/>
<keyword evidence="8" id="KW-0521">NADP</keyword>
<feature type="domain" description="FAD-binding FR-type" evidence="12">
    <location>
        <begin position="216"/>
        <end position="533"/>
    </location>
</feature>
<dbReference type="Gene3D" id="3.40.50.360">
    <property type="match status" value="1"/>
</dbReference>
<evidence type="ECO:0000256" key="7">
    <source>
        <dbReference type="ARBA" id="ARBA00022827"/>
    </source>
</evidence>
<dbReference type="PhylomeDB" id="A0A0G4ERT6"/>
<evidence type="ECO:0000256" key="8">
    <source>
        <dbReference type="ARBA" id="ARBA00022857"/>
    </source>
</evidence>
<dbReference type="Pfam" id="PF00258">
    <property type="entry name" value="Flavodoxin_1"/>
    <property type="match status" value="1"/>
</dbReference>
<dbReference type="InterPro" id="IPR023173">
    <property type="entry name" value="NADPH_Cyt_P450_Rdtase_alpha"/>
</dbReference>
<proteinExistence type="predicted"/>
<dbReference type="SUPFAM" id="SSF52218">
    <property type="entry name" value="Flavoproteins"/>
    <property type="match status" value="1"/>
</dbReference>
<protein>
    <recommendedName>
        <fullName evidence="15">NADPH-dependent FMN and FAD-containing oxidoreductase</fullName>
    </recommendedName>
</protein>
<dbReference type="STRING" id="1169540.A0A0G4ERT6"/>
<dbReference type="InterPro" id="IPR029039">
    <property type="entry name" value="Flavoprotein-like_sf"/>
</dbReference>
<dbReference type="PANTHER" id="PTHR19384:SF10">
    <property type="entry name" value="NADPH-DEPENDENT DIFLAVIN OXIDOREDUCTASE 1"/>
    <property type="match status" value="1"/>
</dbReference>
<keyword evidence="14" id="KW-1185">Reference proteome</keyword>
<dbReference type="AlphaFoldDB" id="A0A0G4ERT6"/>
<evidence type="ECO:0000256" key="4">
    <source>
        <dbReference type="ARBA" id="ARBA00022490"/>
    </source>
</evidence>
<dbReference type="InterPro" id="IPR001094">
    <property type="entry name" value="Flavdoxin-like"/>
</dbReference>
<dbReference type="GO" id="GO:0005829">
    <property type="term" value="C:cytosol"/>
    <property type="evidence" value="ECO:0007669"/>
    <property type="project" value="TreeGrafter"/>
</dbReference>
<name>A0A0G4ERT6_VITBC</name>
<keyword evidence="4" id="KW-0963">Cytoplasm</keyword>
<feature type="region of interest" description="Disordered" evidence="10">
    <location>
        <begin position="180"/>
        <end position="212"/>
    </location>
</feature>
<dbReference type="Gene3D" id="3.40.50.80">
    <property type="entry name" value="Nucleotide-binding domain of ferredoxin-NADP reductase (FNR) module"/>
    <property type="match status" value="1"/>
</dbReference>
<dbReference type="GO" id="GO:0005634">
    <property type="term" value="C:nucleus"/>
    <property type="evidence" value="ECO:0007669"/>
    <property type="project" value="UniProtKB-ARBA"/>
</dbReference>
<dbReference type="PROSITE" id="PS51384">
    <property type="entry name" value="FAD_FR"/>
    <property type="match status" value="1"/>
</dbReference>
<organism evidence="13 14">
    <name type="scientific">Vitrella brassicaformis (strain CCMP3155)</name>
    <dbReference type="NCBI Taxonomy" id="1169540"/>
    <lineage>
        <taxon>Eukaryota</taxon>
        <taxon>Sar</taxon>
        <taxon>Alveolata</taxon>
        <taxon>Colpodellida</taxon>
        <taxon>Vitrellaceae</taxon>
        <taxon>Vitrella</taxon>
    </lineage>
</organism>
<keyword evidence="5" id="KW-0285">Flavoprotein</keyword>
<evidence type="ECO:0000256" key="10">
    <source>
        <dbReference type="SAM" id="MobiDB-lite"/>
    </source>
</evidence>
<dbReference type="PROSITE" id="PS50902">
    <property type="entry name" value="FLAVODOXIN_LIKE"/>
    <property type="match status" value="1"/>
</dbReference>
<dbReference type="VEuPathDB" id="CryptoDB:Vbra_12948"/>
<dbReference type="OMA" id="DIMSIPR"/>
<feature type="compositionally biased region" description="Low complexity" evidence="10">
    <location>
        <begin position="182"/>
        <end position="198"/>
    </location>
</feature>
<dbReference type="PRINTS" id="PR00369">
    <property type="entry name" value="FLAVODOXIN"/>
</dbReference>